<organism evidence="1 2">
    <name type="scientific">Meganyctiphanes norvegica</name>
    <name type="common">Northern krill</name>
    <name type="synonym">Thysanopoda norvegica</name>
    <dbReference type="NCBI Taxonomy" id="48144"/>
    <lineage>
        <taxon>Eukaryota</taxon>
        <taxon>Metazoa</taxon>
        <taxon>Ecdysozoa</taxon>
        <taxon>Arthropoda</taxon>
        <taxon>Crustacea</taxon>
        <taxon>Multicrustacea</taxon>
        <taxon>Malacostraca</taxon>
        <taxon>Eumalacostraca</taxon>
        <taxon>Eucarida</taxon>
        <taxon>Euphausiacea</taxon>
        <taxon>Euphausiidae</taxon>
        <taxon>Meganyctiphanes</taxon>
    </lineage>
</organism>
<keyword evidence="2" id="KW-1185">Reference proteome</keyword>
<accession>A0AAV2STZ0</accession>
<evidence type="ECO:0000313" key="2">
    <source>
        <dbReference type="Proteomes" id="UP001497623"/>
    </source>
</evidence>
<protein>
    <submittedName>
        <fullName evidence="1">Uncharacterized protein</fullName>
    </submittedName>
</protein>
<proteinExistence type="predicted"/>
<name>A0AAV2STZ0_MEGNR</name>
<sequence length="104" mass="11604">QKAKITSFGPEHSLYDVVANAYYDNKIHSAFHKDIDKGILMSLKGMTSNQSNPLRCDCELVWLREYLQERDAKGVGTEPFLGNSLRGVPVCASPDEYKGIPISE</sequence>
<gene>
    <name evidence="1" type="ORF">MNOR_LOCUS40301</name>
</gene>
<feature type="non-terminal residue" evidence="1">
    <location>
        <position position="104"/>
    </location>
</feature>
<dbReference type="AlphaFoldDB" id="A0AAV2STZ0"/>
<dbReference type="InterPro" id="IPR032675">
    <property type="entry name" value="LRR_dom_sf"/>
</dbReference>
<evidence type="ECO:0000313" key="1">
    <source>
        <dbReference type="EMBL" id="CAL4236643.1"/>
    </source>
</evidence>
<feature type="non-terminal residue" evidence="1">
    <location>
        <position position="1"/>
    </location>
</feature>
<dbReference type="Gene3D" id="3.80.10.10">
    <property type="entry name" value="Ribonuclease Inhibitor"/>
    <property type="match status" value="1"/>
</dbReference>
<comment type="caution">
    <text evidence="1">The sequence shown here is derived from an EMBL/GenBank/DDBJ whole genome shotgun (WGS) entry which is preliminary data.</text>
</comment>
<dbReference type="Proteomes" id="UP001497623">
    <property type="component" value="Unassembled WGS sequence"/>
</dbReference>
<dbReference type="EMBL" id="CAXKWB010120329">
    <property type="protein sequence ID" value="CAL4236643.1"/>
    <property type="molecule type" value="Genomic_DNA"/>
</dbReference>
<reference evidence="1 2" key="1">
    <citation type="submission" date="2024-05" db="EMBL/GenBank/DDBJ databases">
        <authorList>
            <person name="Wallberg A."/>
        </authorList>
    </citation>
    <scope>NUCLEOTIDE SEQUENCE [LARGE SCALE GENOMIC DNA]</scope>
</reference>